<dbReference type="GO" id="GO:0003677">
    <property type="term" value="F:DNA binding"/>
    <property type="evidence" value="ECO:0007669"/>
    <property type="project" value="UniProtKB-KW"/>
</dbReference>
<dbReference type="GO" id="GO:0005634">
    <property type="term" value="C:nucleus"/>
    <property type="evidence" value="ECO:0007669"/>
    <property type="project" value="InterPro"/>
</dbReference>
<organism evidence="2 3">
    <name type="scientific">Trifolium pratense</name>
    <name type="common">Red clover</name>
    <dbReference type="NCBI Taxonomy" id="57577"/>
    <lineage>
        <taxon>Eukaryota</taxon>
        <taxon>Viridiplantae</taxon>
        <taxon>Streptophyta</taxon>
        <taxon>Embryophyta</taxon>
        <taxon>Tracheophyta</taxon>
        <taxon>Spermatophyta</taxon>
        <taxon>Magnoliopsida</taxon>
        <taxon>eudicotyledons</taxon>
        <taxon>Gunneridae</taxon>
        <taxon>Pentapetalae</taxon>
        <taxon>rosids</taxon>
        <taxon>fabids</taxon>
        <taxon>Fabales</taxon>
        <taxon>Fabaceae</taxon>
        <taxon>Papilionoideae</taxon>
        <taxon>50 kb inversion clade</taxon>
        <taxon>NPAAA clade</taxon>
        <taxon>Hologalegina</taxon>
        <taxon>IRL clade</taxon>
        <taxon>Trifolieae</taxon>
        <taxon>Trifolium</taxon>
    </lineage>
</organism>
<dbReference type="Proteomes" id="UP000236291">
    <property type="component" value="Unassembled WGS sequence"/>
</dbReference>
<evidence type="ECO:0000313" key="3">
    <source>
        <dbReference type="Proteomes" id="UP000236291"/>
    </source>
</evidence>
<dbReference type="SUPFAM" id="SSF50249">
    <property type="entry name" value="Nucleic acid-binding proteins"/>
    <property type="match status" value="1"/>
</dbReference>
<dbReference type="Pfam" id="PF04057">
    <property type="entry name" value="Rep-A_N"/>
    <property type="match status" value="1"/>
</dbReference>
<protein>
    <submittedName>
        <fullName evidence="2">Replication protein A 70 kDa DNA-binding subunit</fullName>
    </submittedName>
</protein>
<comment type="caution">
    <text evidence="2">The sequence shown here is derived from an EMBL/GenBank/DDBJ whole genome shotgun (WGS) entry which is preliminary data.</text>
</comment>
<name>A0A2K3MW28_TRIPR</name>
<reference evidence="2 3" key="1">
    <citation type="journal article" date="2014" name="Am. J. Bot.">
        <title>Genome assembly and annotation for red clover (Trifolium pratense; Fabaceae).</title>
        <authorList>
            <person name="Istvanek J."/>
            <person name="Jaros M."/>
            <person name="Krenek A."/>
            <person name="Repkova J."/>
        </authorList>
    </citation>
    <scope>NUCLEOTIDE SEQUENCE [LARGE SCALE GENOMIC DNA]</scope>
    <source>
        <strain evidence="3">cv. Tatra</strain>
        <tissue evidence="2">Young leaves</tissue>
    </source>
</reference>
<gene>
    <name evidence="2" type="ORF">L195_g018200</name>
</gene>
<sequence length="224" mass="24785">MLTEGGILGICSDDGERLNQVVLQVIDVKPLQTPPLAGTVDGYRGLTFSDGSHCIVGFITKKLEELVQYGKLKIGSIVALTHYFFSQFKNRKVLIIMELEIASFKCDYVIGKPVPLHNCEILPEGNVPLSYADEDLPNRSQAKEKRKKRTAKESIPRLKLALTKKAELEKVVSELCTAQYKLGFKNAQAQAVLLSSVGDDLSAMNMLKVVKNGEIVSDDEEEEE</sequence>
<dbReference type="InterPro" id="IPR012340">
    <property type="entry name" value="NA-bd_OB-fold"/>
</dbReference>
<dbReference type="Gene3D" id="2.40.50.140">
    <property type="entry name" value="Nucleic acid-binding proteins"/>
    <property type="match status" value="1"/>
</dbReference>
<keyword evidence="2" id="KW-0238">DNA-binding</keyword>
<dbReference type="InterPro" id="IPR007199">
    <property type="entry name" value="Rep_factor-A_N"/>
</dbReference>
<feature type="domain" description="Replication factor-A protein 1 N-terminal" evidence="1">
    <location>
        <begin position="2"/>
        <end position="101"/>
    </location>
</feature>
<dbReference type="AlphaFoldDB" id="A0A2K3MW28"/>
<evidence type="ECO:0000313" key="2">
    <source>
        <dbReference type="EMBL" id="PNX95018.1"/>
    </source>
</evidence>
<dbReference type="EMBL" id="ASHM01013049">
    <property type="protein sequence ID" value="PNX95018.1"/>
    <property type="molecule type" value="Genomic_DNA"/>
</dbReference>
<reference evidence="2 3" key="2">
    <citation type="journal article" date="2017" name="Front. Plant Sci.">
        <title>Gene Classification and Mining of Molecular Markers Useful in Red Clover (Trifolium pratense) Breeding.</title>
        <authorList>
            <person name="Istvanek J."/>
            <person name="Dluhosova J."/>
            <person name="Dluhos P."/>
            <person name="Patkova L."/>
            <person name="Nedelnik J."/>
            <person name="Repkova J."/>
        </authorList>
    </citation>
    <scope>NUCLEOTIDE SEQUENCE [LARGE SCALE GENOMIC DNA]</scope>
    <source>
        <strain evidence="3">cv. Tatra</strain>
        <tissue evidence="2">Young leaves</tissue>
    </source>
</reference>
<proteinExistence type="predicted"/>
<dbReference type="GO" id="GO:0006260">
    <property type="term" value="P:DNA replication"/>
    <property type="evidence" value="ECO:0007669"/>
    <property type="project" value="InterPro"/>
</dbReference>
<evidence type="ECO:0000259" key="1">
    <source>
        <dbReference type="Pfam" id="PF04057"/>
    </source>
</evidence>
<dbReference type="STRING" id="57577.A0A2K3MW28"/>
<accession>A0A2K3MW28</accession>